<comment type="caution">
    <text evidence="2">The sequence shown here is derived from an EMBL/GenBank/DDBJ whole genome shotgun (WGS) entry which is preliminary data.</text>
</comment>
<evidence type="ECO:0000259" key="1">
    <source>
        <dbReference type="PROSITE" id="PS50943"/>
    </source>
</evidence>
<dbReference type="PROSITE" id="PS50943">
    <property type="entry name" value="HTH_CROC1"/>
    <property type="match status" value="1"/>
</dbReference>
<feature type="domain" description="HTH cro/C1-type" evidence="1">
    <location>
        <begin position="6"/>
        <end position="40"/>
    </location>
</feature>
<accession>A0ABR7A5C5</accession>
<gene>
    <name evidence="2" type="ORF">H8K43_09795</name>
</gene>
<proteinExistence type="predicted"/>
<dbReference type="InterPro" id="IPR001387">
    <property type="entry name" value="Cro/C1-type_HTH"/>
</dbReference>
<protein>
    <submittedName>
        <fullName evidence="2">Helix-turn-helix transcriptional regulator</fullName>
    </submittedName>
</protein>
<evidence type="ECO:0000313" key="3">
    <source>
        <dbReference type="Proteomes" id="UP000654304"/>
    </source>
</evidence>
<dbReference type="CDD" id="cd00093">
    <property type="entry name" value="HTH_XRE"/>
    <property type="match status" value="1"/>
</dbReference>
<reference evidence="2 3" key="1">
    <citation type="submission" date="2020-08" db="EMBL/GenBank/DDBJ databases">
        <title>Novel species isolated from subtropical streams in China.</title>
        <authorList>
            <person name="Lu H."/>
        </authorList>
    </citation>
    <scope>NUCLEOTIDE SEQUENCE [LARGE SCALE GENOMIC DNA]</scope>
    <source>
        <strain evidence="2 3">CY22W</strain>
    </source>
</reference>
<dbReference type="EMBL" id="JACOGD010000004">
    <property type="protein sequence ID" value="MBC3931963.1"/>
    <property type="molecule type" value="Genomic_DNA"/>
</dbReference>
<sequence>MTPDNLRAWQSQMGYTQAGAAEALGVSLATYKDWLTGKSRTTGRPVTIDRRTALACAALVAGIPPFACNGGDD</sequence>
<dbReference type="RefSeq" id="WP_186903645.1">
    <property type="nucleotide sequence ID" value="NZ_JACOGD010000004.1"/>
</dbReference>
<organism evidence="2 3">
    <name type="scientific">Undibacterium curvum</name>
    <dbReference type="NCBI Taxonomy" id="2762294"/>
    <lineage>
        <taxon>Bacteria</taxon>
        <taxon>Pseudomonadati</taxon>
        <taxon>Pseudomonadota</taxon>
        <taxon>Betaproteobacteria</taxon>
        <taxon>Burkholderiales</taxon>
        <taxon>Oxalobacteraceae</taxon>
        <taxon>Undibacterium</taxon>
    </lineage>
</organism>
<dbReference type="SUPFAM" id="SSF47413">
    <property type="entry name" value="lambda repressor-like DNA-binding domains"/>
    <property type="match status" value="1"/>
</dbReference>
<dbReference type="InterPro" id="IPR010982">
    <property type="entry name" value="Lambda_DNA-bd_dom_sf"/>
</dbReference>
<evidence type="ECO:0000313" key="2">
    <source>
        <dbReference type="EMBL" id="MBC3931963.1"/>
    </source>
</evidence>
<name>A0ABR7A5C5_9BURK</name>
<dbReference type="Pfam" id="PF01381">
    <property type="entry name" value="HTH_3"/>
    <property type="match status" value="1"/>
</dbReference>
<dbReference type="Gene3D" id="1.10.260.40">
    <property type="entry name" value="lambda repressor-like DNA-binding domains"/>
    <property type="match status" value="1"/>
</dbReference>
<dbReference type="Proteomes" id="UP000654304">
    <property type="component" value="Unassembled WGS sequence"/>
</dbReference>
<keyword evidence="3" id="KW-1185">Reference proteome</keyword>